<sequence>MCAENGCTNRCWRREQTGAESLPATRAILGTGSSAPLLPKADRARARRSDLGLRGDGSGSAPPTRGRCEVAPVVVIRPDWRVLVAKYGEAERTHCSPTADSSSPAPELPGLQKSQSEASEVWRYAVFWFCYLVMVLLSLDLRASSLRRLLLKLQSREEQAVEWTSWERRKSGARNAVEAGQRRAACAVQGAKISALCPGQTEMATAQELLTFRDVCVDFTLEEWQQLDSAQKNLYRDVMLENYSHLVSVGYLGAKPDVVLRLGRGEEAGMTEGETPTWKYPEFWQVDDQIDHHKKSQDRLLWQTALVDKEAQKDQSGQEFTTFRKIIYPNTDFVSIRQRLPKYYSWGRCSKHNLNFLCQNRSSMRQKDDEYKVHWKSCFHSNLDKAQSFAETFFEPNEHGKTLHHKQALNKTQRIQTREKLYECSQCGKVFMQKANLVVHQRTHTGEKPYECCECTKAFSQKSTLIAHQRTHTGEKPYECSECGKTFIQKSTLVKHKRTHTAEKPFVCGECAKAFKSSYHLIRHEKTHIRQAFYEGVHSGKSSLMHQRTLKGEKTECNKHGKPFNEKHNPIKHHTFHTKEKPYECSKCGKSFRGKSHLSVHQRIHTGEKPYECRICGKTFSGKSHLSVHHRTHTGEKPYECRRCGKAFGEKSTLIVHHRTHTGEKPYKCNECGKAFSEKSPLIKHERIHTGERPYKCSDCEKAFSRKSTLIKHQRIHTGEKPYECSECGKAFSVKSTLIVHHRTHTGEKPYECRDCGKAFSGKSTLMKHQRSHTGDKTYKDT</sequence>
<dbReference type="GO" id="GO:0008270">
    <property type="term" value="F:zinc ion binding"/>
    <property type="evidence" value="ECO:0007669"/>
    <property type="project" value="UniProtKB-KW"/>
</dbReference>
<dbReference type="OrthoDB" id="9511883at2759"/>
<evidence type="ECO:0000313" key="18">
    <source>
        <dbReference type="Proteomes" id="UP000694542"/>
    </source>
</evidence>
<comment type="subcellular location">
    <subcellularLocation>
        <location evidence="2">Nucleus</location>
    </subcellularLocation>
</comment>
<evidence type="ECO:0000259" key="15">
    <source>
        <dbReference type="PROSITE" id="PS50157"/>
    </source>
</evidence>
<dbReference type="PANTHER" id="PTHR24393:SF159">
    <property type="entry name" value="ZINC FINGER PROTEIN 345-RELATED"/>
    <property type="match status" value="1"/>
</dbReference>
<evidence type="ECO:0000256" key="7">
    <source>
        <dbReference type="ARBA" id="ARBA00022833"/>
    </source>
</evidence>
<dbReference type="PROSITE" id="PS00028">
    <property type="entry name" value="ZINC_FINGER_C2H2_1"/>
    <property type="match status" value="11"/>
</dbReference>
<dbReference type="FunFam" id="3.30.160.60:FF:004935">
    <property type="match status" value="1"/>
</dbReference>
<evidence type="ECO:0000256" key="1">
    <source>
        <dbReference type="ARBA" id="ARBA00003767"/>
    </source>
</evidence>
<feature type="domain" description="C2H2-type" evidence="15">
    <location>
        <begin position="667"/>
        <end position="694"/>
    </location>
</feature>
<dbReference type="FunFam" id="3.30.160.60:FF:004137">
    <property type="match status" value="1"/>
</dbReference>
<dbReference type="SMART" id="SM00355">
    <property type="entry name" value="ZnF_C2H2"/>
    <property type="match status" value="11"/>
</dbReference>
<evidence type="ECO:0000256" key="12">
    <source>
        <dbReference type="PROSITE-ProRule" id="PRU00042"/>
    </source>
</evidence>
<dbReference type="GO" id="GO:0045892">
    <property type="term" value="P:negative regulation of DNA-templated transcription"/>
    <property type="evidence" value="ECO:0007669"/>
    <property type="project" value="UniProtKB-ARBA"/>
</dbReference>
<organism evidence="17 18">
    <name type="scientific">Canis lupus familiaris</name>
    <name type="common">Dog</name>
    <name type="synonym">Canis familiaris</name>
    <dbReference type="NCBI Taxonomy" id="9615"/>
    <lineage>
        <taxon>Eukaryota</taxon>
        <taxon>Metazoa</taxon>
        <taxon>Chordata</taxon>
        <taxon>Craniata</taxon>
        <taxon>Vertebrata</taxon>
        <taxon>Euteleostomi</taxon>
        <taxon>Mammalia</taxon>
        <taxon>Eutheria</taxon>
        <taxon>Laurasiatheria</taxon>
        <taxon>Carnivora</taxon>
        <taxon>Caniformia</taxon>
        <taxon>Canidae</taxon>
        <taxon>Canis</taxon>
    </lineage>
</organism>
<dbReference type="FunFam" id="3.30.160.60:FF:000295">
    <property type="entry name" value="zinc finger protein 19"/>
    <property type="match status" value="1"/>
</dbReference>
<feature type="domain" description="C2H2-type" evidence="15">
    <location>
        <begin position="555"/>
        <end position="582"/>
    </location>
</feature>
<feature type="domain" description="C2H2-type" evidence="15">
    <location>
        <begin position="583"/>
        <end position="610"/>
    </location>
</feature>
<dbReference type="AlphaFoldDB" id="A0A8C0SRE6"/>
<evidence type="ECO:0000256" key="10">
    <source>
        <dbReference type="ARBA" id="ARBA00023163"/>
    </source>
</evidence>
<dbReference type="Gene3D" id="6.10.140.140">
    <property type="match status" value="1"/>
</dbReference>
<feature type="domain" description="C2H2-type" evidence="15">
    <location>
        <begin position="478"/>
        <end position="505"/>
    </location>
</feature>
<evidence type="ECO:0000256" key="11">
    <source>
        <dbReference type="ARBA" id="ARBA00023242"/>
    </source>
</evidence>
<feature type="region of interest" description="Disordered" evidence="13">
    <location>
        <begin position="46"/>
        <end position="66"/>
    </location>
</feature>
<dbReference type="FunFam" id="3.30.160.60:FF:000384">
    <property type="entry name" value="Zinc finger protein 550"/>
    <property type="match status" value="1"/>
</dbReference>
<dbReference type="SUPFAM" id="SSF109640">
    <property type="entry name" value="KRAB domain (Kruppel-associated box)"/>
    <property type="match status" value="1"/>
</dbReference>
<dbReference type="PROSITE" id="PS50805">
    <property type="entry name" value="KRAB"/>
    <property type="match status" value="1"/>
</dbReference>
<dbReference type="InterPro" id="IPR036051">
    <property type="entry name" value="KRAB_dom_sf"/>
</dbReference>
<evidence type="ECO:0000256" key="3">
    <source>
        <dbReference type="ARBA" id="ARBA00006991"/>
    </source>
</evidence>
<name>A0A8C0SRE6_CANLF</name>
<dbReference type="GO" id="GO:0032502">
    <property type="term" value="P:developmental process"/>
    <property type="evidence" value="ECO:0007669"/>
    <property type="project" value="UniProtKB-ARBA"/>
</dbReference>
<dbReference type="CDD" id="cd07765">
    <property type="entry name" value="KRAB_A-box"/>
    <property type="match status" value="1"/>
</dbReference>
<dbReference type="GO" id="GO:0005634">
    <property type="term" value="C:nucleus"/>
    <property type="evidence" value="ECO:0007669"/>
    <property type="project" value="UniProtKB-SubCell"/>
</dbReference>
<comment type="similarity">
    <text evidence="3">Belongs to the krueppel C2H2-type zinc-finger protein family.</text>
</comment>
<evidence type="ECO:0000256" key="2">
    <source>
        <dbReference type="ARBA" id="ARBA00004123"/>
    </source>
</evidence>
<keyword evidence="5" id="KW-0677">Repeat</keyword>
<evidence type="ECO:0008006" key="19">
    <source>
        <dbReference type="Google" id="ProtNLM"/>
    </source>
</evidence>
<dbReference type="FunFam" id="3.30.160.60:FF:003020">
    <property type="entry name" value="Zinc finger protein 674"/>
    <property type="match status" value="1"/>
</dbReference>
<keyword evidence="14" id="KW-0472">Membrane</keyword>
<dbReference type="SUPFAM" id="SSF57667">
    <property type="entry name" value="beta-beta-alpha zinc fingers"/>
    <property type="match status" value="8"/>
</dbReference>
<comment type="function">
    <text evidence="1">May be involved in transcriptional regulation.</text>
</comment>
<keyword evidence="11" id="KW-0539">Nucleus</keyword>
<evidence type="ECO:0000256" key="9">
    <source>
        <dbReference type="ARBA" id="ARBA00023125"/>
    </source>
</evidence>
<evidence type="ECO:0000256" key="6">
    <source>
        <dbReference type="ARBA" id="ARBA00022771"/>
    </source>
</evidence>
<keyword evidence="10" id="KW-0804">Transcription</keyword>
<evidence type="ECO:0000313" key="17">
    <source>
        <dbReference type="Ensembl" id="ENSCAFP00040025086.1"/>
    </source>
</evidence>
<feature type="domain" description="C2H2-type" evidence="15">
    <location>
        <begin position="751"/>
        <end position="778"/>
    </location>
</feature>
<feature type="transmembrane region" description="Helical" evidence="14">
    <location>
        <begin position="121"/>
        <end position="139"/>
    </location>
</feature>
<dbReference type="FunFam" id="3.30.160.60:FF:002343">
    <property type="entry name" value="Zinc finger protein 33A"/>
    <property type="match status" value="1"/>
</dbReference>
<feature type="domain" description="C2H2-type" evidence="15">
    <location>
        <begin position="611"/>
        <end position="638"/>
    </location>
</feature>
<accession>A0A8C0SRE6</accession>
<dbReference type="Pfam" id="PF01352">
    <property type="entry name" value="KRAB"/>
    <property type="match status" value="1"/>
</dbReference>
<evidence type="ECO:0000259" key="16">
    <source>
        <dbReference type="PROSITE" id="PS50805"/>
    </source>
</evidence>
<keyword evidence="8" id="KW-0805">Transcription regulation</keyword>
<keyword evidence="14" id="KW-0812">Transmembrane</keyword>
<evidence type="ECO:0000256" key="13">
    <source>
        <dbReference type="SAM" id="MobiDB-lite"/>
    </source>
</evidence>
<dbReference type="GO" id="GO:1990837">
    <property type="term" value="F:sequence-specific double-stranded DNA binding"/>
    <property type="evidence" value="ECO:0007669"/>
    <property type="project" value="UniProtKB-ARBA"/>
</dbReference>
<dbReference type="FunFam" id="3.30.160.60:FF:001498">
    <property type="entry name" value="Zinc finger protein 404"/>
    <property type="match status" value="1"/>
</dbReference>
<keyword evidence="7" id="KW-0862">Zinc</keyword>
<evidence type="ECO:0000256" key="4">
    <source>
        <dbReference type="ARBA" id="ARBA00022723"/>
    </source>
</evidence>
<protein>
    <recommendedName>
        <fullName evidence="19">Zinc finger protein 674</fullName>
    </recommendedName>
</protein>
<proteinExistence type="inferred from homology"/>
<dbReference type="Pfam" id="PF00096">
    <property type="entry name" value="zf-C2H2"/>
    <property type="match status" value="11"/>
</dbReference>
<dbReference type="FunFam" id="3.30.160.60:FF:000555">
    <property type="entry name" value="Zinc finger protein 1 homolog"/>
    <property type="match status" value="1"/>
</dbReference>
<evidence type="ECO:0000256" key="5">
    <source>
        <dbReference type="ARBA" id="ARBA00022737"/>
    </source>
</evidence>
<dbReference type="InterPro" id="IPR013087">
    <property type="entry name" value="Znf_C2H2_type"/>
</dbReference>
<feature type="domain" description="C2H2-type" evidence="15">
    <location>
        <begin position="450"/>
        <end position="477"/>
    </location>
</feature>
<reference evidence="17" key="1">
    <citation type="submission" date="2018-10" db="EMBL/GenBank/DDBJ databases">
        <title>De novo assembly of a Great Dane genome.</title>
        <authorList>
            <person name="Kidd J.M."/>
            <person name="Pendleton A.L."/>
            <person name="Shen F."/>
            <person name="Emery S."/>
        </authorList>
    </citation>
    <scope>NUCLEOTIDE SEQUENCE [LARGE SCALE GENOMIC DNA]</scope>
    <source>
        <strain evidence="17">Great Dane</strain>
    </source>
</reference>
<dbReference type="SMART" id="SM00349">
    <property type="entry name" value="KRAB"/>
    <property type="match status" value="1"/>
</dbReference>
<feature type="domain" description="C2H2-type" evidence="15">
    <location>
        <begin position="723"/>
        <end position="750"/>
    </location>
</feature>
<feature type="domain" description="C2H2-type" evidence="15">
    <location>
        <begin position="695"/>
        <end position="722"/>
    </location>
</feature>
<dbReference type="PROSITE" id="PS50157">
    <property type="entry name" value="ZINC_FINGER_C2H2_2"/>
    <property type="match status" value="12"/>
</dbReference>
<dbReference type="FunFam" id="3.30.160.60:FF:002402">
    <property type="entry name" value="Zinc finger protein 347"/>
    <property type="match status" value="2"/>
</dbReference>
<dbReference type="Gene3D" id="3.30.160.60">
    <property type="entry name" value="Classic Zinc Finger"/>
    <property type="match status" value="11"/>
</dbReference>
<dbReference type="InterPro" id="IPR001909">
    <property type="entry name" value="KRAB"/>
</dbReference>
<dbReference type="Ensembl" id="ENSCAFT00040028886.1">
    <property type="protein sequence ID" value="ENSCAFP00040025086.1"/>
    <property type="gene ID" value="ENSCAFG00040015716.1"/>
</dbReference>
<keyword evidence="9" id="KW-0238">DNA-binding</keyword>
<dbReference type="FunFam" id="3.30.160.60:FF:000824">
    <property type="entry name" value="Zinc finger protein 184"/>
    <property type="match status" value="1"/>
</dbReference>
<evidence type="ECO:0000256" key="8">
    <source>
        <dbReference type="ARBA" id="ARBA00023015"/>
    </source>
</evidence>
<dbReference type="InterPro" id="IPR036236">
    <property type="entry name" value="Znf_C2H2_sf"/>
</dbReference>
<dbReference type="FunFam" id="3.30.160.60:FF:000202">
    <property type="entry name" value="Zinc finger protein 574"/>
    <property type="match status" value="1"/>
</dbReference>
<feature type="domain" description="KRAB" evidence="16">
    <location>
        <begin position="210"/>
        <end position="281"/>
    </location>
</feature>
<feature type="domain" description="C2H2-type" evidence="15">
    <location>
        <begin position="639"/>
        <end position="666"/>
    </location>
</feature>
<feature type="domain" description="C2H2-type" evidence="15">
    <location>
        <begin position="422"/>
        <end position="449"/>
    </location>
</feature>
<evidence type="ECO:0000256" key="14">
    <source>
        <dbReference type="SAM" id="Phobius"/>
    </source>
</evidence>
<feature type="domain" description="C2H2-type" evidence="15">
    <location>
        <begin position="506"/>
        <end position="533"/>
    </location>
</feature>
<keyword evidence="4" id="KW-0479">Metal-binding</keyword>
<dbReference type="FunFam" id="3.30.160.60:FF:000848">
    <property type="entry name" value="Zinc finger protein 35"/>
    <property type="match status" value="1"/>
</dbReference>
<keyword evidence="6 12" id="KW-0863">Zinc-finger</keyword>
<keyword evidence="14" id="KW-1133">Transmembrane helix</keyword>
<dbReference type="Proteomes" id="UP000694542">
    <property type="component" value="Chromosome X"/>
</dbReference>
<reference evidence="17" key="2">
    <citation type="submission" date="2025-08" db="UniProtKB">
        <authorList>
            <consortium name="Ensembl"/>
        </authorList>
    </citation>
    <scope>IDENTIFICATION</scope>
</reference>
<dbReference type="PANTHER" id="PTHR24393">
    <property type="entry name" value="ZINC FINGER PROTEIN"/>
    <property type="match status" value="1"/>
</dbReference>